<evidence type="ECO:0000259" key="1">
    <source>
        <dbReference type="Pfam" id="PF01610"/>
    </source>
</evidence>
<dbReference type="Proteomes" id="UP000464796">
    <property type="component" value="Chromosome"/>
</dbReference>
<dbReference type="Pfam" id="PF01610">
    <property type="entry name" value="DDE_Tnp_ISL3"/>
    <property type="match status" value="1"/>
</dbReference>
<organism evidence="2 3">
    <name type="scientific">Bacillus pacificus</name>
    <dbReference type="NCBI Taxonomy" id="2026187"/>
    <lineage>
        <taxon>Bacteria</taxon>
        <taxon>Bacillati</taxon>
        <taxon>Bacillota</taxon>
        <taxon>Bacilli</taxon>
        <taxon>Bacillales</taxon>
        <taxon>Bacillaceae</taxon>
        <taxon>Bacillus</taxon>
        <taxon>Bacillus cereus group</taxon>
    </lineage>
</organism>
<protein>
    <recommendedName>
        <fullName evidence="1">Transposase IS204/IS1001/IS1096/IS1165 DDE domain-containing protein</fullName>
    </recommendedName>
</protein>
<accession>A0ABX6I296</accession>
<feature type="domain" description="Transposase IS204/IS1001/IS1096/IS1165 DDE" evidence="1">
    <location>
        <begin position="85"/>
        <end position="123"/>
    </location>
</feature>
<proteinExistence type="predicted"/>
<keyword evidence="3" id="KW-1185">Reference proteome</keyword>
<dbReference type="InterPro" id="IPR047951">
    <property type="entry name" value="Transpos_ISL3"/>
</dbReference>
<evidence type="ECO:0000313" key="2">
    <source>
        <dbReference type="EMBL" id="QHH88954.1"/>
    </source>
</evidence>
<dbReference type="PANTHER" id="PTHR33498:SF1">
    <property type="entry name" value="TRANSPOSASE FOR INSERTION SEQUENCE ELEMENT IS1557"/>
    <property type="match status" value="1"/>
</dbReference>
<sequence>MGVLWIELAVPRQRCTQCNYTFTFDYGLGLIHSSTASFRREIVQRCKGRALSDVACEYNLPYTTVERWFYWYAPEQFHDEIATRICVDEFAIRKGHTYATSVLNADTGHVLTVVPNRNQEAIETGKKTIS</sequence>
<dbReference type="PANTHER" id="PTHR33498">
    <property type="entry name" value="TRANSPOSASE FOR INSERTION SEQUENCE ELEMENT IS1557"/>
    <property type="match status" value="1"/>
</dbReference>
<dbReference type="InterPro" id="IPR002560">
    <property type="entry name" value="Transposase_DDE"/>
</dbReference>
<name>A0ABX6I296_9BACI</name>
<dbReference type="EMBL" id="CP041979">
    <property type="protein sequence ID" value="QHH88954.1"/>
    <property type="molecule type" value="Genomic_DNA"/>
</dbReference>
<gene>
    <name evidence="2" type="ORF">FPL01_09395</name>
</gene>
<evidence type="ECO:0000313" key="3">
    <source>
        <dbReference type="Proteomes" id="UP000464796"/>
    </source>
</evidence>
<reference evidence="2 3" key="1">
    <citation type="submission" date="2019-07" db="EMBL/GenBank/DDBJ databases">
        <authorList>
            <person name="Yu W.S."/>
            <person name="Cheong H.-M."/>
            <person name="Choi Y."/>
            <person name="Hwang K.J."/>
            <person name="Jung K."/>
            <person name="Lee S."/>
            <person name="Choi C."/>
        </authorList>
    </citation>
    <scope>NUCLEOTIDE SEQUENCE [LARGE SCALE GENOMIC DNA]</scope>
    <source>
        <strain evidence="2 3">NCCP 15909</strain>
    </source>
</reference>